<name>A0A1A9I0L8_9BACT</name>
<dbReference type="Gene3D" id="1.25.40.10">
    <property type="entry name" value="Tetratricopeptide repeat domain"/>
    <property type="match status" value="1"/>
</dbReference>
<feature type="chain" id="PRO_5008389688" evidence="1">
    <location>
        <begin position="22"/>
        <end position="701"/>
    </location>
</feature>
<reference evidence="2 3" key="1">
    <citation type="submission" date="2016-05" db="EMBL/GenBank/DDBJ databases">
        <title>Niabella ginsenosidivorans BS26 whole genome sequencing.</title>
        <authorList>
            <person name="Im W.T."/>
            <person name="Siddiqi M.Z."/>
        </authorList>
    </citation>
    <scope>NUCLEOTIDE SEQUENCE [LARGE SCALE GENOMIC DNA]</scope>
    <source>
        <strain evidence="2 3">BS26</strain>
    </source>
</reference>
<accession>A0A1A9I0L8</accession>
<dbReference type="STRING" id="1176587.A8C56_09400"/>
<dbReference type="SUPFAM" id="SSF48452">
    <property type="entry name" value="TPR-like"/>
    <property type="match status" value="1"/>
</dbReference>
<evidence type="ECO:0000313" key="2">
    <source>
        <dbReference type="EMBL" id="ANH81166.1"/>
    </source>
</evidence>
<evidence type="ECO:0000256" key="1">
    <source>
        <dbReference type="SAM" id="SignalP"/>
    </source>
</evidence>
<keyword evidence="3" id="KW-1185">Reference proteome</keyword>
<dbReference type="Proteomes" id="UP000077667">
    <property type="component" value="Chromosome"/>
</dbReference>
<protein>
    <submittedName>
        <fullName evidence="2">Uncharacterized protein</fullName>
    </submittedName>
</protein>
<dbReference type="InterPro" id="IPR011990">
    <property type="entry name" value="TPR-like_helical_dom_sf"/>
</dbReference>
<gene>
    <name evidence="2" type="ORF">A8C56_09400</name>
</gene>
<feature type="signal peptide" evidence="1">
    <location>
        <begin position="1"/>
        <end position="21"/>
    </location>
</feature>
<keyword evidence="1" id="KW-0732">Signal</keyword>
<dbReference type="KEGG" id="nia:A8C56_09400"/>
<dbReference type="AlphaFoldDB" id="A0A1A9I0L8"/>
<evidence type="ECO:0000313" key="3">
    <source>
        <dbReference type="Proteomes" id="UP000077667"/>
    </source>
</evidence>
<organism evidence="2 3">
    <name type="scientific">Niabella ginsenosidivorans</name>
    <dbReference type="NCBI Taxonomy" id="1176587"/>
    <lineage>
        <taxon>Bacteria</taxon>
        <taxon>Pseudomonadati</taxon>
        <taxon>Bacteroidota</taxon>
        <taxon>Chitinophagia</taxon>
        <taxon>Chitinophagales</taxon>
        <taxon>Chitinophagaceae</taxon>
        <taxon>Niabella</taxon>
    </lineage>
</organism>
<proteinExistence type="predicted"/>
<sequence length="701" mass="77896">MKIAMKNIFLWILAFVCIHNAAAQQKNPTTTKEMRDKIKQAQQQLDKLTPEQKKMMEQMGMSTTVPSMPNGITDADVKAAVNGDAFSVPSKNTVLISAISKITVTTATLPSYIKSLNDYIEKGISNDAKIFAQQVYATLKANQFDAASIGNASLGYWTIGNLEIAVYIMGRACTDNATDADLLSNFAAMLSMGGAPHRAIPLLEYLNKQYPGNTTILNNLGQAWFYLGETDKANEQLNKVVKAFAYHPQANYTQCLIEQSKGNTPKAIEKMKNSIAYSYSLDKLNMLRKLGYKVKGSDMRIPFRLDPDPLGLKKFIRPDVPMSYADELRLSADWDAFQKQVNEKSMQLAKDLIPYQQTNNQRAQQAYEKFAGKSAGQILQMKSDNATESKLYQATAQRNLEEMNKDGGAAYRLKVAKKQIDDLIKDFKAKDEAQRKSIEKQNSIKAEQETELAKKGENLGYDNCVVQQKYSDWVYTNYNKPLEEAYKNYLHQLYLKITEELYWEQFVQDEATFEATKIAAKKEWLVALGNTRYIATNKYGDCKAAEKKTSKYKLADFDDMHCIYKSMLDFRVCTMIFECGKSSISFDAGRLSGNFHFKSDNTGKERFVKGTMEATVIDKSVSAGKGPLQVGASVKAGMGIEFTNRGIEDVYATGEAKVTTGSNTVSDPAGIVSDPSVSITVSGRMSLISGNMSGGISGFGK</sequence>
<dbReference type="EMBL" id="CP015772">
    <property type="protein sequence ID" value="ANH81166.1"/>
    <property type="molecule type" value="Genomic_DNA"/>
</dbReference>